<dbReference type="InterPro" id="IPR025711">
    <property type="entry name" value="PepSY"/>
</dbReference>
<evidence type="ECO:0000259" key="2">
    <source>
        <dbReference type="Pfam" id="PF03413"/>
    </source>
</evidence>
<feature type="transmembrane region" description="Helical" evidence="1">
    <location>
        <begin position="25"/>
        <end position="49"/>
    </location>
</feature>
<dbReference type="Pfam" id="PF03929">
    <property type="entry name" value="PepSY_TM"/>
    <property type="match status" value="1"/>
</dbReference>
<organism evidence="3">
    <name type="scientific">hydrothermal vent metagenome</name>
    <dbReference type="NCBI Taxonomy" id="652676"/>
    <lineage>
        <taxon>unclassified sequences</taxon>
        <taxon>metagenomes</taxon>
        <taxon>ecological metagenomes</taxon>
    </lineage>
</organism>
<accession>A0A3B1AGR6</accession>
<keyword evidence="1" id="KW-1133">Transmembrane helix</keyword>
<dbReference type="PANTHER" id="PTHR34219">
    <property type="entry name" value="IRON-REGULATED INNER MEMBRANE PROTEIN-RELATED"/>
    <property type="match status" value="1"/>
</dbReference>
<dbReference type="PANTHER" id="PTHR34219:SF3">
    <property type="entry name" value="BLL7967 PROTEIN"/>
    <property type="match status" value="1"/>
</dbReference>
<dbReference type="AlphaFoldDB" id="A0A3B1AGR6"/>
<keyword evidence="1" id="KW-0812">Transmembrane</keyword>
<evidence type="ECO:0000256" key="1">
    <source>
        <dbReference type="SAM" id="Phobius"/>
    </source>
</evidence>
<evidence type="ECO:0000313" key="3">
    <source>
        <dbReference type="EMBL" id="VAX05066.1"/>
    </source>
</evidence>
<dbReference type="Pfam" id="PF03413">
    <property type="entry name" value="PepSY"/>
    <property type="match status" value="1"/>
</dbReference>
<keyword evidence="1" id="KW-0472">Membrane</keyword>
<protein>
    <recommendedName>
        <fullName evidence="2">PepSY domain-containing protein</fullName>
    </recommendedName>
</protein>
<name>A0A3B1AGR6_9ZZZZ</name>
<dbReference type="EMBL" id="UOFW01000121">
    <property type="protein sequence ID" value="VAX05066.1"/>
    <property type="molecule type" value="Genomic_DNA"/>
</dbReference>
<feature type="transmembrane region" description="Helical" evidence="1">
    <location>
        <begin position="218"/>
        <end position="242"/>
    </location>
</feature>
<reference evidence="3" key="1">
    <citation type="submission" date="2018-06" db="EMBL/GenBank/DDBJ databases">
        <authorList>
            <person name="Zhirakovskaya E."/>
        </authorList>
    </citation>
    <scope>NUCLEOTIDE SEQUENCE</scope>
</reference>
<gene>
    <name evidence="3" type="ORF">MNBD_ALPHA03-1635</name>
</gene>
<feature type="domain" description="PepSY" evidence="2">
    <location>
        <begin position="123"/>
        <end position="188"/>
    </location>
</feature>
<dbReference type="InterPro" id="IPR005625">
    <property type="entry name" value="PepSY-ass_TM"/>
</dbReference>
<sequence length="257" mass="29584">MGVTGKPARSGPRNYNLIFRRLHKWLALIVGIQLVLWTLSGFLMSYVPIEEVHGDHLWHKTARPVAVNAAEVSFGVNDLMARYKGRDVIALRLFSRNGQAAYEVAFADETILLDARNGELLSPVTENQAVAIARKAYRWTGQYLSVEYVTDPEQYGEIRGKPLPVWKVNFDDDVASSLYVSPDYGRVITVRSDIWRQFDFFWMLHIMDYDERQDFNSLLLIFAASLGLFTSLSGVFLIFYAFSKRDFRWIRKKRTGL</sequence>
<proteinExistence type="predicted"/>